<reference evidence="1" key="1">
    <citation type="submission" date="2021-02" db="EMBL/GenBank/DDBJ databases">
        <authorList>
            <person name="Syme A R."/>
            <person name="Syme A R."/>
            <person name="Moolhuijzen P."/>
        </authorList>
    </citation>
    <scope>NUCLEOTIDE SEQUENCE</scope>
    <source>
        <strain evidence="1">W1-1</strain>
    </source>
</reference>
<sequence>MRTLRDGYDIRAYTPSACKWLLSTGRIAVISKDGVKVLTIVPKLALGVTSSVFRDYISLDGRDKMTIALGARLAYLCRNRLWPKHFLFSVQATLDRIPKVGNAVAAADARMKAKCSHFSN</sequence>
<dbReference type="EMBL" id="HG992978">
    <property type="protein sequence ID" value="CAE7014466.1"/>
    <property type="molecule type" value="Genomic_DNA"/>
</dbReference>
<protein>
    <submittedName>
        <fullName evidence="1">Uncharacterized protein</fullName>
    </submittedName>
</protein>
<gene>
    <name evidence="1" type="ORF">PTTW11_02653</name>
</gene>
<proteinExistence type="predicted"/>
<accession>A0A6S6VTM1</accession>
<evidence type="ECO:0000313" key="1">
    <source>
        <dbReference type="EMBL" id="CAE7014466.1"/>
    </source>
</evidence>
<name>A0A6S6VTM1_9PLEO</name>
<dbReference type="AlphaFoldDB" id="A0A6S6VTM1"/>
<organism evidence="1 2">
    <name type="scientific">Pyrenophora teres f. teres</name>
    <dbReference type="NCBI Taxonomy" id="97479"/>
    <lineage>
        <taxon>Eukaryota</taxon>
        <taxon>Fungi</taxon>
        <taxon>Dikarya</taxon>
        <taxon>Ascomycota</taxon>
        <taxon>Pezizomycotina</taxon>
        <taxon>Dothideomycetes</taxon>
        <taxon>Pleosporomycetidae</taxon>
        <taxon>Pleosporales</taxon>
        <taxon>Pleosporineae</taxon>
        <taxon>Pleosporaceae</taxon>
        <taxon>Pyrenophora</taxon>
    </lineage>
</organism>
<dbReference type="Proteomes" id="UP000472372">
    <property type="component" value="Chromosome 2"/>
</dbReference>
<evidence type="ECO:0000313" key="2">
    <source>
        <dbReference type="Proteomes" id="UP000472372"/>
    </source>
</evidence>